<sequence>MEEQKAKILVVDDNPVNLALLEALLAPRGYQVILSTDGPDALRQVARQSPDLVLLDVMMPRMDGFAVCRELKKDEATRFIPVILVTALDQLTDRIRGIEAGADDFLTKPINEQELTARVRSLLRVKKLNDRLLDAHGHINALADQTARLLKTFNPLEFNLEAGLRELLQQTLLKSEEKRPEAVLLGIRDNDGHFTGWLYSAGGEGQNVKAERLALDLTGFEKAYSHNQDILYANWPESTAGCRELQELFAPLLCRRLGTIRNFVGYYGESLVVMAFNYPQPVGGYEADVFRSLMTYTHFLKVVSDQSREVQEAFLYTIDALARAAEANDEDTGNHILRVGAYARLLARELGCSPSFTKAIEHAARMHDVGKIHIHPDILRKPGPLSPEEWTVMKQHTIYGARILGDSPHLALAREIALHHHEKWDGSGYPGGLRGEDISLGGRIVALADVYDALRNRRSYKPAYSHLEAYSIITRGDGRVMPGHFDPEVLGAFQKIAPAFAETYDKLRD</sequence>
<keyword evidence="5" id="KW-0808">Transferase</keyword>
<evidence type="ECO:0000256" key="10">
    <source>
        <dbReference type="ARBA" id="ARBA00024867"/>
    </source>
</evidence>
<keyword evidence="9" id="KW-0902">Two-component regulatory system</keyword>
<dbReference type="RefSeq" id="WP_013823104.1">
    <property type="nucleotide sequence ID" value="NC_015573.1"/>
</dbReference>
<dbReference type="Gene3D" id="1.10.3210.10">
    <property type="entry name" value="Hypothetical protein af1432"/>
    <property type="match status" value="1"/>
</dbReference>
<dbReference type="Gene3D" id="3.40.50.2300">
    <property type="match status" value="1"/>
</dbReference>
<dbReference type="SUPFAM" id="SSF52172">
    <property type="entry name" value="CheY-like"/>
    <property type="match status" value="1"/>
</dbReference>
<dbReference type="Pfam" id="PF00072">
    <property type="entry name" value="Response_reg"/>
    <property type="match status" value="1"/>
</dbReference>
<dbReference type="SMART" id="SM00471">
    <property type="entry name" value="HDc"/>
    <property type="match status" value="1"/>
</dbReference>
<dbReference type="InterPro" id="IPR018228">
    <property type="entry name" value="DNase_TatD-rel_CS"/>
</dbReference>
<reference evidence="15" key="1">
    <citation type="submission" date="2011-05" db="EMBL/GenBank/DDBJ databases">
        <title>Complete sequence of Desulfotomaculum kuznetsovii DSM 6115.</title>
        <authorList>
            <person name="Lucas S."/>
            <person name="Han J."/>
            <person name="Lapidus A."/>
            <person name="Cheng J.-F."/>
            <person name="Goodwin L."/>
            <person name="Pitluck S."/>
            <person name="Peters L."/>
            <person name="Mikhailova N."/>
            <person name="Lu M."/>
            <person name="Saunders E."/>
            <person name="Han C."/>
            <person name="Tapia R."/>
            <person name="Land M."/>
            <person name="Hauser L."/>
            <person name="Kyrpides N."/>
            <person name="Ivanova N."/>
            <person name="Pagani I."/>
            <person name="Nazina T."/>
            <person name="Ivanova A."/>
            <person name="Parshina S."/>
            <person name="Kuever J."/>
            <person name="Muyzer G."/>
            <person name="Plugge C."/>
            <person name="Stams A."/>
            <person name="Woyke T."/>
        </authorList>
    </citation>
    <scope>NUCLEOTIDE SEQUENCE [LARGE SCALE GENOMIC DNA]</scope>
    <source>
        <strain evidence="15">DSM 6115 / VKM B-1805 / 17</strain>
    </source>
</reference>
<evidence type="ECO:0000259" key="13">
    <source>
        <dbReference type="PROSITE" id="PS51832"/>
    </source>
</evidence>
<dbReference type="Proteomes" id="UP000009229">
    <property type="component" value="Chromosome"/>
</dbReference>
<evidence type="ECO:0000256" key="2">
    <source>
        <dbReference type="ARBA" id="ARBA00012438"/>
    </source>
</evidence>
<comment type="catalytic activity">
    <reaction evidence="1">
        <text>ATP + protein L-histidine = ADP + protein N-phospho-L-histidine.</text>
        <dbReference type="EC" id="2.7.13.3"/>
    </reaction>
</comment>
<dbReference type="InterPro" id="IPR011006">
    <property type="entry name" value="CheY-like_superfamily"/>
</dbReference>
<evidence type="ECO:0000256" key="9">
    <source>
        <dbReference type="ARBA" id="ARBA00023012"/>
    </source>
</evidence>
<dbReference type="FunFam" id="3.40.50.2300:FF:000121">
    <property type="entry name" value="Sensor histidine kinase RcsC"/>
    <property type="match status" value="1"/>
</dbReference>
<keyword evidence="7" id="KW-0418">Kinase</keyword>
<keyword evidence="8" id="KW-0067">ATP-binding</keyword>
<dbReference type="GO" id="GO:0004673">
    <property type="term" value="F:protein histidine kinase activity"/>
    <property type="evidence" value="ECO:0007669"/>
    <property type="project" value="UniProtKB-EC"/>
</dbReference>
<evidence type="ECO:0000256" key="8">
    <source>
        <dbReference type="ARBA" id="ARBA00022840"/>
    </source>
</evidence>
<dbReference type="InterPro" id="IPR001789">
    <property type="entry name" value="Sig_transdc_resp-reg_receiver"/>
</dbReference>
<name>A0AAU8PE10_DESK7</name>
<dbReference type="GO" id="GO:0005524">
    <property type="term" value="F:ATP binding"/>
    <property type="evidence" value="ECO:0007669"/>
    <property type="project" value="UniProtKB-KW"/>
</dbReference>
<evidence type="ECO:0000256" key="11">
    <source>
        <dbReference type="PROSITE-ProRule" id="PRU00169"/>
    </source>
</evidence>
<keyword evidence="15" id="KW-1185">Reference proteome</keyword>
<evidence type="ECO:0000256" key="5">
    <source>
        <dbReference type="ARBA" id="ARBA00022679"/>
    </source>
</evidence>
<evidence type="ECO:0000256" key="1">
    <source>
        <dbReference type="ARBA" id="ARBA00000085"/>
    </source>
</evidence>
<dbReference type="PROSITE" id="PS01137">
    <property type="entry name" value="TATD_1"/>
    <property type="match status" value="1"/>
</dbReference>
<protein>
    <recommendedName>
        <fullName evidence="3">Stage 0 sporulation protein A homolog</fullName>
        <ecNumber evidence="2">2.7.13.3</ecNumber>
    </recommendedName>
</protein>
<proteinExistence type="predicted"/>
<dbReference type="PANTHER" id="PTHR45228">
    <property type="entry name" value="CYCLIC DI-GMP PHOSPHODIESTERASE TM_0186-RELATED"/>
    <property type="match status" value="1"/>
</dbReference>
<feature type="modified residue" description="4-aspartylphosphate" evidence="11">
    <location>
        <position position="56"/>
    </location>
</feature>
<dbReference type="GO" id="GO:0000160">
    <property type="term" value="P:phosphorelay signal transduction system"/>
    <property type="evidence" value="ECO:0007669"/>
    <property type="project" value="UniProtKB-KW"/>
</dbReference>
<keyword evidence="6" id="KW-0547">Nucleotide-binding</keyword>
<dbReference type="InterPro" id="IPR003607">
    <property type="entry name" value="HD/PDEase_dom"/>
</dbReference>
<evidence type="ECO:0000256" key="3">
    <source>
        <dbReference type="ARBA" id="ARBA00018672"/>
    </source>
</evidence>
<organism evidence="14 15">
    <name type="scientific">Desulfofundulus kuznetsovii (strain DSM 6115 / VKM B-1805 / 17)</name>
    <name type="common">Desulfotomaculum kuznetsovii</name>
    <dbReference type="NCBI Taxonomy" id="760568"/>
    <lineage>
        <taxon>Bacteria</taxon>
        <taxon>Bacillati</taxon>
        <taxon>Bacillota</taxon>
        <taxon>Clostridia</taxon>
        <taxon>Eubacteriales</taxon>
        <taxon>Peptococcaceae</taxon>
        <taxon>Desulfofundulus</taxon>
    </lineage>
</organism>
<dbReference type="Pfam" id="PF13487">
    <property type="entry name" value="HD_5"/>
    <property type="match status" value="1"/>
</dbReference>
<dbReference type="EMBL" id="CP002770">
    <property type="protein sequence ID" value="AEG15590.1"/>
    <property type="molecule type" value="Genomic_DNA"/>
</dbReference>
<dbReference type="PROSITE" id="PS50110">
    <property type="entry name" value="RESPONSE_REGULATORY"/>
    <property type="match status" value="1"/>
</dbReference>
<dbReference type="InterPro" id="IPR037522">
    <property type="entry name" value="HD_GYP_dom"/>
</dbReference>
<evidence type="ECO:0000256" key="7">
    <source>
        <dbReference type="ARBA" id="ARBA00022777"/>
    </source>
</evidence>
<evidence type="ECO:0000256" key="4">
    <source>
        <dbReference type="ARBA" id="ARBA00022553"/>
    </source>
</evidence>
<dbReference type="SUPFAM" id="SSF109604">
    <property type="entry name" value="HD-domain/PDEase-like"/>
    <property type="match status" value="1"/>
</dbReference>
<evidence type="ECO:0000313" key="15">
    <source>
        <dbReference type="Proteomes" id="UP000009229"/>
    </source>
</evidence>
<dbReference type="KEGG" id="dku:Desku_2034"/>
<dbReference type="InterPro" id="IPR052020">
    <property type="entry name" value="Cyclic_di-GMP/3'3'-cGAMP_PDE"/>
</dbReference>
<keyword evidence="4 11" id="KW-0597">Phosphoprotein</keyword>
<comment type="function">
    <text evidence="10">May play the central regulatory role in sporulation. It may be an element of the effector pathway responsible for the activation of sporulation genes in response to nutritional stress. Spo0A may act in concert with spo0H (a sigma factor) to control the expression of some genes that are critical to the sporulation process.</text>
</comment>
<feature type="domain" description="Response regulatory" evidence="12">
    <location>
        <begin position="7"/>
        <end position="123"/>
    </location>
</feature>
<gene>
    <name evidence="14" type="ordered locus">Desku_2034</name>
</gene>
<accession>A0AAU8PE10</accession>
<dbReference type="SMART" id="SM00448">
    <property type="entry name" value="REC"/>
    <property type="match status" value="1"/>
</dbReference>
<evidence type="ECO:0000259" key="12">
    <source>
        <dbReference type="PROSITE" id="PS50110"/>
    </source>
</evidence>
<dbReference type="PROSITE" id="PS51832">
    <property type="entry name" value="HD_GYP"/>
    <property type="match status" value="1"/>
</dbReference>
<dbReference type="AlphaFoldDB" id="A0AAU8PE10"/>
<dbReference type="CDD" id="cd00077">
    <property type="entry name" value="HDc"/>
    <property type="match status" value="1"/>
</dbReference>
<evidence type="ECO:0000256" key="6">
    <source>
        <dbReference type="ARBA" id="ARBA00022741"/>
    </source>
</evidence>
<dbReference type="PANTHER" id="PTHR45228:SF8">
    <property type="entry name" value="TWO-COMPONENT RESPONSE REGULATOR-RELATED"/>
    <property type="match status" value="1"/>
</dbReference>
<dbReference type="EC" id="2.7.13.3" evidence="2"/>
<dbReference type="CDD" id="cd17538">
    <property type="entry name" value="REC_D1_PleD-like"/>
    <property type="match status" value="1"/>
</dbReference>
<evidence type="ECO:0000313" key="14">
    <source>
        <dbReference type="EMBL" id="AEG15590.1"/>
    </source>
</evidence>
<feature type="domain" description="HD-GYP" evidence="13">
    <location>
        <begin position="310"/>
        <end position="509"/>
    </location>
</feature>